<organism evidence="3 4">
    <name type="scientific">Longispora fulva</name>
    <dbReference type="NCBI Taxonomy" id="619741"/>
    <lineage>
        <taxon>Bacteria</taxon>
        <taxon>Bacillati</taxon>
        <taxon>Actinomycetota</taxon>
        <taxon>Actinomycetes</taxon>
        <taxon>Micromonosporales</taxon>
        <taxon>Micromonosporaceae</taxon>
        <taxon>Longispora</taxon>
    </lineage>
</organism>
<reference evidence="3" key="1">
    <citation type="submission" date="2020-11" db="EMBL/GenBank/DDBJ databases">
        <title>Sequencing the genomes of 1000 actinobacteria strains.</title>
        <authorList>
            <person name="Klenk H.-P."/>
        </authorList>
    </citation>
    <scope>NUCLEOTIDE SEQUENCE</scope>
    <source>
        <strain evidence="3">DSM 45356</strain>
    </source>
</reference>
<dbReference type="PANTHER" id="PTHR43619:SF2">
    <property type="entry name" value="S-ADENOSYL-L-METHIONINE-DEPENDENT METHYLTRANSFERASES SUPERFAMILY PROTEIN"/>
    <property type="match status" value="1"/>
</dbReference>
<gene>
    <name evidence="3" type="ORF">IW245_001505</name>
</gene>
<keyword evidence="2" id="KW-0808">Transferase</keyword>
<dbReference type="SUPFAM" id="SSF53335">
    <property type="entry name" value="S-adenosyl-L-methionine-dependent methyltransferases"/>
    <property type="match status" value="1"/>
</dbReference>
<dbReference type="Gene3D" id="3.40.50.150">
    <property type="entry name" value="Vaccinia Virus protein VP39"/>
    <property type="match status" value="1"/>
</dbReference>
<evidence type="ECO:0000313" key="3">
    <source>
        <dbReference type="EMBL" id="MBG6135311.1"/>
    </source>
</evidence>
<sequence length="242" mass="25416">MGVERAVRDTALLAAAFRAAEARRPRPRLTDPYARLFLADGPGHPGALRAGGEQVVERTRIVDGLLDAHPGTIVNLGAGYCARPYRLDLAGRPVVELDSAQVIATKERVLAGHTPRGPVRRIGLDLRDHDALARALATVDGAPVLVTEGVLPYLPADGIAALARVLARPGAVWLTDVVTVTSARAMAAVAPGLTVYGLDSLTPFEDAGWTVTDYRPLPVPGPFRPGAGSRDVVDGVLALRAP</sequence>
<protein>
    <submittedName>
        <fullName evidence="3">Methyltransferase (TIGR00027 family)</fullName>
    </submittedName>
</protein>
<dbReference type="PANTHER" id="PTHR43619">
    <property type="entry name" value="S-ADENOSYL-L-METHIONINE-DEPENDENT METHYLTRANSFERASE YKTD-RELATED"/>
    <property type="match status" value="1"/>
</dbReference>
<keyword evidence="1 3" id="KW-0489">Methyltransferase</keyword>
<dbReference type="Proteomes" id="UP000622552">
    <property type="component" value="Unassembled WGS sequence"/>
</dbReference>
<dbReference type="InterPro" id="IPR029063">
    <property type="entry name" value="SAM-dependent_MTases_sf"/>
</dbReference>
<dbReference type="EMBL" id="JADOUF010000001">
    <property type="protein sequence ID" value="MBG6135311.1"/>
    <property type="molecule type" value="Genomic_DNA"/>
</dbReference>
<dbReference type="GO" id="GO:0008168">
    <property type="term" value="F:methyltransferase activity"/>
    <property type="evidence" value="ECO:0007669"/>
    <property type="project" value="UniProtKB-KW"/>
</dbReference>
<accession>A0A8J7GCW1</accession>
<dbReference type="AlphaFoldDB" id="A0A8J7GCW1"/>
<dbReference type="GO" id="GO:0032259">
    <property type="term" value="P:methylation"/>
    <property type="evidence" value="ECO:0007669"/>
    <property type="project" value="UniProtKB-KW"/>
</dbReference>
<dbReference type="InterPro" id="IPR007213">
    <property type="entry name" value="Ppm1/Ppm2/Tcmp"/>
</dbReference>
<dbReference type="Pfam" id="PF04072">
    <property type="entry name" value="LCM"/>
    <property type="match status" value="1"/>
</dbReference>
<comment type="caution">
    <text evidence="3">The sequence shown here is derived from an EMBL/GenBank/DDBJ whole genome shotgun (WGS) entry which is preliminary data.</text>
</comment>
<evidence type="ECO:0000313" key="4">
    <source>
        <dbReference type="Proteomes" id="UP000622552"/>
    </source>
</evidence>
<evidence type="ECO:0000256" key="2">
    <source>
        <dbReference type="ARBA" id="ARBA00022679"/>
    </source>
</evidence>
<evidence type="ECO:0000256" key="1">
    <source>
        <dbReference type="ARBA" id="ARBA00022603"/>
    </source>
</evidence>
<keyword evidence="4" id="KW-1185">Reference proteome</keyword>
<proteinExistence type="predicted"/>
<name>A0A8J7GCW1_9ACTN</name>
<dbReference type="RefSeq" id="WP_197002435.1">
    <property type="nucleotide sequence ID" value="NZ_BONS01000003.1"/>
</dbReference>